<dbReference type="SUPFAM" id="SSF56112">
    <property type="entry name" value="Protein kinase-like (PK-like)"/>
    <property type="match status" value="1"/>
</dbReference>
<dbReference type="InterPro" id="IPR000719">
    <property type="entry name" value="Prot_kinase_dom"/>
</dbReference>
<sequence>FMNDMSNSKPGSEKNTLTNIKRIRDLNVNYQRNLRKGNEISIVSQSILKLDDYETKSDYPCRGKFIHCRWSRTSLSKYAFEQISPPTNDEINDLSQQVAILKELEDSEHIVRFYGIVWSSDETYGYLVTEWMENGNLQEYYKNHKLDWNKKFEFAIDICQGIAFLNAVE</sequence>
<comment type="caution">
    <text evidence="2">The sequence shown here is derived from an EMBL/GenBank/DDBJ whole genome shotgun (WGS) entry which is preliminary data.</text>
</comment>
<proteinExistence type="predicted"/>
<keyword evidence="3" id="KW-1185">Reference proteome</keyword>
<evidence type="ECO:0000313" key="2">
    <source>
        <dbReference type="EMBL" id="CAG8856180.1"/>
    </source>
</evidence>
<dbReference type="Pfam" id="PF07714">
    <property type="entry name" value="PK_Tyr_Ser-Thr"/>
    <property type="match status" value="1"/>
</dbReference>
<gene>
    <name evidence="2" type="ORF">GMARGA_LOCUS45001</name>
</gene>
<dbReference type="PANTHER" id="PTHR44329">
    <property type="entry name" value="SERINE/THREONINE-PROTEIN KINASE TNNI3K-RELATED"/>
    <property type="match status" value="1"/>
</dbReference>
<accession>A0ABN7XN68</accession>
<reference evidence="2 3" key="1">
    <citation type="submission" date="2021-06" db="EMBL/GenBank/DDBJ databases">
        <authorList>
            <person name="Kallberg Y."/>
            <person name="Tangrot J."/>
            <person name="Rosling A."/>
        </authorList>
    </citation>
    <scope>NUCLEOTIDE SEQUENCE [LARGE SCALE GENOMIC DNA]</scope>
    <source>
        <strain evidence="2 3">120-4 pot B 10/14</strain>
    </source>
</reference>
<feature type="domain" description="Protein kinase" evidence="1">
    <location>
        <begin position="28"/>
        <end position="169"/>
    </location>
</feature>
<evidence type="ECO:0000313" key="3">
    <source>
        <dbReference type="Proteomes" id="UP000789901"/>
    </source>
</evidence>
<dbReference type="InterPro" id="IPR051681">
    <property type="entry name" value="Ser/Thr_Kinases-Pseudokinases"/>
</dbReference>
<dbReference type="PROSITE" id="PS50011">
    <property type="entry name" value="PROTEIN_KINASE_DOM"/>
    <property type="match status" value="1"/>
</dbReference>
<organism evidence="2 3">
    <name type="scientific">Gigaspora margarita</name>
    <dbReference type="NCBI Taxonomy" id="4874"/>
    <lineage>
        <taxon>Eukaryota</taxon>
        <taxon>Fungi</taxon>
        <taxon>Fungi incertae sedis</taxon>
        <taxon>Mucoromycota</taxon>
        <taxon>Glomeromycotina</taxon>
        <taxon>Glomeromycetes</taxon>
        <taxon>Diversisporales</taxon>
        <taxon>Gigasporaceae</taxon>
        <taxon>Gigaspora</taxon>
    </lineage>
</organism>
<name>A0ABN7XN68_GIGMA</name>
<dbReference type="EMBL" id="CAJVQB010157005">
    <property type="protein sequence ID" value="CAG8856180.1"/>
    <property type="molecule type" value="Genomic_DNA"/>
</dbReference>
<protein>
    <submittedName>
        <fullName evidence="2">42480_t:CDS:1</fullName>
    </submittedName>
</protein>
<dbReference type="InterPro" id="IPR001245">
    <property type="entry name" value="Ser-Thr/Tyr_kinase_cat_dom"/>
</dbReference>
<dbReference type="Proteomes" id="UP000789901">
    <property type="component" value="Unassembled WGS sequence"/>
</dbReference>
<evidence type="ECO:0000259" key="1">
    <source>
        <dbReference type="PROSITE" id="PS50011"/>
    </source>
</evidence>
<dbReference type="InterPro" id="IPR011009">
    <property type="entry name" value="Kinase-like_dom_sf"/>
</dbReference>
<feature type="non-terminal residue" evidence="2">
    <location>
        <position position="1"/>
    </location>
</feature>
<feature type="non-terminal residue" evidence="2">
    <location>
        <position position="169"/>
    </location>
</feature>
<dbReference type="Gene3D" id="1.10.510.10">
    <property type="entry name" value="Transferase(Phosphotransferase) domain 1"/>
    <property type="match status" value="1"/>
</dbReference>